<evidence type="ECO:0000313" key="2">
    <source>
        <dbReference type="Proteomes" id="UP000821865"/>
    </source>
</evidence>
<accession>A0ACB8CCG6</accession>
<keyword evidence="2" id="KW-1185">Reference proteome</keyword>
<gene>
    <name evidence="1" type="ORF">HPB49_000198</name>
</gene>
<organism evidence="1 2">
    <name type="scientific">Dermacentor silvarum</name>
    <name type="common">Tick</name>
    <dbReference type="NCBI Taxonomy" id="543639"/>
    <lineage>
        <taxon>Eukaryota</taxon>
        <taxon>Metazoa</taxon>
        <taxon>Ecdysozoa</taxon>
        <taxon>Arthropoda</taxon>
        <taxon>Chelicerata</taxon>
        <taxon>Arachnida</taxon>
        <taxon>Acari</taxon>
        <taxon>Parasitiformes</taxon>
        <taxon>Ixodida</taxon>
        <taxon>Ixodoidea</taxon>
        <taxon>Ixodidae</taxon>
        <taxon>Rhipicephalinae</taxon>
        <taxon>Dermacentor</taxon>
    </lineage>
</organism>
<protein>
    <submittedName>
        <fullName evidence="1">Uncharacterized protein</fullName>
    </submittedName>
</protein>
<evidence type="ECO:0000313" key="1">
    <source>
        <dbReference type="EMBL" id="KAH7940424.1"/>
    </source>
</evidence>
<reference evidence="1" key="1">
    <citation type="submission" date="2020-05" db="EMBL/GenBank/DDBJ databases">
        <title>Large-scale comparative analyses of tick genomes elucidate their genetic diversity and vector capacities.</title>
        <authorList>
            <person name="Jia N."/>
            <person name="Wang J."/>
            <person name="Shi W."/>
            <person name="Du L."/>
            <person name="Sun Y."/>
            <person name="Zhan W."/>
            <person name="Jiang J."/>
            <person name="Wang Q."/>
            <person name="Zhang B."/>
            <person name="Ji P."/>
            <person name="Sakyi L.B."/>
            <person name="Cui X."/>
            <person name="Yuan T."/>
            <person name="Jiang B."/>
            <person name="Yang W."/>
            <person name="Lam T.T.-Y."/>
            <person name="Chang Q."/>
            <person name="Ding S."/>
            <person name="Wang X."/>
            <person name="Zhu J."/>
            <person name="Ruan X."/>
            <person name="Zhao L."/>
            <person name="Wei J."/>
            <person name="Que T."/>
            <person name="Du C."/>
            <person name="Cheng J."/>
            <person name="Dai P."/>
            <person name="Han X."/>
            <person name="Huang E."/>
            <person name="Gao Y."/>
            <person name="Liu J."/>
            <person name="Shao H."/>
            <person name="Ye R."/>
            <person name="Li L."/>
            <person name="Wei W."/>
            <person name="Wang X."/>
            <person name="Wang C."/>
            <person name="Yang T."/>
            <person name="Huo Q."/>
            <person name="Li W."/>
            <person name="Guo W."/>
            <person name="Chen H."/>
            <person name="Zhou L."/>
            <person name="Ni X."/>
            <person name="Tian J."/>
            <person name="Zhou Y."/>
            <person name="Sheng Y."/>
            <person name="Liu T."/>
            <person name="Pan Y."/>
            <person name="Xia L."/>
            <person name="Li J."/>
            <person name="Zhao F."/>
            <person name="Cao W."/>
        </authorList>
    </citation>
    <scope>NUCLEOTIDE SEQUENCE</scope>
    <source>
        <strain evidence="1">Dsil-2018</strain>
    </source>
</reference>
<proteinExistence type="predicted"/>
<dbReference type="Proteomes" id="UP000821865">
    <property type="component" value="Chromosome 7"/>
</dbReference>
<sequence length="392" mass="42540">MPKLYVGSLPEGCDVASLEALFAKYGKVEECDIVKNYAFVHMNSEEESKVAIDALHNSEFMGGKITVEASHSKVRPKPGMGGRGQCYRCGRQGHWSKECPRNPNARFGSAMPMMPPGGGPLARYPGVGGPERLGYGSGGPDRFLDRGGAYSDRGFGAAPGYGDRMRPYPDPYERRAAPPPPPSAARDDFYYYRRPYEDFGSSYYGSQDGPSQSYGNGYRFWLAARSEWTGPQDLSAKVVVVVLWYVLHVPSLAGLPASIPQQRTVVVRVCVNKSRSRQSVLSVLTVVQCSSALASRCRVRSHEWHSARCPLRQGQAYVDPADPNTVHYEGFDAGARFTDVSPARVPPPPPGVMPNPAQVALMQGRNVVVTQRKSNILGGGSSGGVDTSCTLQ</sequence>
<dbReference type="EMBL" id="CM023476">
    <property type="protein sequence ID" value="KAH7940424.1"/>
    <property type="molecule type" value="Genomic_DNA"/>
</dbReference>
<comment type="caution">
    <text evidence="1">The sequence shown here is derived from an EMBL/GenBank/DDBJ whole genome shotgun (WGS) entry which is preliminary data.</text>
</comment>
<name>A0ACB8CCG6_DERSI</name>